<protein>
    <submittedName>
        <fullName evidence="1">Uncharacterized protein</fullName>
    </submittedName>
</protein>
<reference evidence="2" key="1">
    <citation type="submission" date="2014-03" db="EMBL/GenBank/DDBJ databases">
        <title>The Genome Sequence of Puccinia striiformis f. sp. tritici PST-78.</title>
        <authorList>
            <consortium name="The Broad Institute Genome Sequencing Platform"/>
            <person name="Cuomo C."/>
            <person name="Hulbert S."/>
            <person name="Chen X."/>
            <person name="Walker B."/>
            <person name="Young S.K."/>
            <person name="Zeng Q."/>
            <person name="Gargeya S."/>
            <person name="Fitzgerald M."/>
            <person name="Haas B."/>
            <person name="Abouelleil A."/>
            <person name="Alvarado L."/>
            <person name="Arachchi H.M."/>
            <person name="Berlin A.M."/>
            <person name="Chapman S.B."/>
            <person name="Goldberg J."/>
            <person name="Griggs A."/>
            <person name="Gujja S."/>
            <person name="Hansen M."/>
            <person name="Howarth C."/>
            <person name="Imamovic A."/>
            <person name="Larimer J."/>
            <person name="McCowan C."/>
            <person name="Montmayeur A."/>
            <person name="Murphy C."/>
            <person name="Neiman D."/>
            <person name="Pearson M."/>
            <person name="Priest M."/>
            <person name="Roberts A."/>
            <person name="Saif S."/>
            <person name="Shea T."/>
            <person name="Sisk P."/>
            <person name="Sykes S."/>
            <person name="Wortman J."/>
            <person name="Nusbaum C."/>
            <person name="Birren B."/>
        </authorList>
    </citation>
    <scope>NUCLEOTIDE SEQUENCE [LARGE SCALE GENOMIC DNA]</scope>
    <source>
        <strain evidence="2">race PST-78</strain>
    </source>
</reference>
<accession>A0A0L0UM74</accession>
<dbReference type="AlphaFoldDB" id="A0A0L0UM74"/>
<dbReference type="EMBL" id="AJIL01003285">
    <property type="protein sequence ID" value="KNE88055.1"/>
    <property type="molecule type" value="Genomic_DNA"/>
</dbReference>
<keyword evidence="2" id="KW-1185">Reference proteome</keyword>
<feature type="non-terminal residue" evidence="1">
    <location>
        <position position="141"/>
    </location>
</feature>
<proteinExistence type="predicted"/>
<evidence type="ECO:0000313" key="2">
    <source>
        <dbReference type="Proteomes" id="UP000054564"/>
    </source>
</evidence>
<organism evidence="1 2">
    <name type="scientific">Puccinia striiformis f. sp. tritici PST-78</name>
    <dbReference type="NCBI Taxonomy" id="1165861"/>
    <lineage>
        <taxon>Eukaryota</taxon>
        <taxon>Fungi</taxon>
        <taxon>Dikarya</taxon>
        <taxon>Basidiomycota</taxon>
        <taxon>Pucciniomycotina</taxon>
        <taxon>Pucciniomycetes</taxon>
        <taxon>Pucciniales</taxon>
        <taxon>Pucciniaceae</taxon>
        <taxon>Puccinia</taxon>
    </lineage>
</organism>
<sequence length="141" mass="15530">MENCEFSLGTLKANRPPIREQLGWAIHKASKGKWCNGWPGADTVNQLKLLKLSLRVDENPLQVGPEEFCKPISNMQIGEQERILTAIGKGWVHLERRDTSNPTRAIGDVEEEADEAAPDVQVVSVTVGPVPPGESVPKKPR</sequence>
<dbReference type="STRING" id="1165861.A0A0L0UM74"/>
<evidence type="ECO:0000313" key="1">
    <source>
        <dbReference type="EMBL" id="KNE88055.1"/>
    </source>
</evidence>
<dbReference type="Proteomes" id="UP000054564">
    <property type="component" value="Unassembled WGS sequence"/>
</dbReference>
<gene>
    <name evidence="1" type="ORF">PSTG_18550</name>
</gene>
<name>A0A0L0UM74_9BASI</name>
<dbReference type="OrthoDB" id="2507709at2759"/>
<comment type="caution">
    <text evidence="1">The sequence shown here is derived from an EMBL/GenBank/DDBJ whole genome shotgun (WGS) entry which is preliminary data.</text>
</comment>